<dbReference type="AlphaFoldDB" id="A0A838CQ34"/>
<feature type="compositionally biased region" description="Basic and acidic residues" evidence="6">
    <location>
        <begin position="199"/>
        <end position="217"/>
    </location>
</feature>
<reference evidence="9 10" key="1">
    <citation type="journal article" date="2004" name="Extremophiles">
        <title>Halobacillus locisalis sp. nov., a halophilic bacterium isolated from a marine solar saltern of the Yellow Sea in Korea.</title>
        <authorList>
            <person name="Yoon J.H."/>
            <person name="Kang K.H."/>
            <person name="Oh T.K."/>
            <person name="Park Y.H."/>
        </authorList>
    </citation>
    <scope>NUCLEOTIDE SEQUENCE [LARGE SCALE GENOMIC DNA]</scope>
    <source>
        <strain evidence="9 10">KCTC 3788</strain>
    </source>
</reference>
<dbReference type="GO" id="GO:0044781">
    <property type="term" value="P:bacterial-type flagellum organization"/>
    <property type="evidence" value="ECO:0007669"/>
    <property type="project" value="InterPro"/>
</dbReference>
<keyword evidence="10" id="KW-1185">Reference proteome</keyword>
<evidence type="ECO:0000256" key="2">
    <source>
        <dbReference type="ARBA" id="ARBA00022475"/>
    </source>
</evidence>
<feature type="region of interest" description="Disordered" evidence="6">
    <location>
        <begin position="35"/>
        <end position="66"/>
    </location>
</feature>
<keyword evidence="8" id="KW-0732">Signal</keyword>
<gene>
    <name evidence="9" type="ORF">H0266_04205</name>
</gene>
<evidence type="ECO:0000313" key="10">
    <source>
        <dbReference type="Proteomes" id="UP000571017"/>
    </source>
</evidence>
<protein>
    <submittedName>
        <fullName evidence="9">Flagellar biosynthetic protein FliO</fullName>
    </submittedName>
</protein>
<keyword evidence="9" id="KW-0966">Cell projection</keyword>
<dbReference type="Proteomes" id="UP000571017">
    <property type="component" value="Unassembled WGS sequence"/>
</dbReference>
<keyword evidence="9" id="KW-0282">Flagellum</keyword>
<evidence type="ECO:0000313" key="9">
    <source>
        <dbReference type="EMBL" id="MBA2174100.1"/>
    </source>
</evidence>
<dbReference type="EMBL" id="JACEFG010000001">
    <property type="protein sequence ID" value="MBA2174100.1"/>
    <property type="molecule type" value="Genomic_DNA"/>
</dbReference>
<comment type="subcellular location">
    <subcellularLocation>
        <location evidence="1">Cell membrane</location>
    </subcellularLocation>
</comment>
<evidence type="ECO:0000256" key="6">
    <source>
        <dbReference type="SAM" id="MobiDB-lite"/>
    </source>
</evidence>
<name>A0A838CQ34_9BACI</name>
<evidence type="ECO:0000256" key="7">
    <source>
        <dbReference type="SAM" id="Phobius"/>
    </source>
</evidence>
<proteinExistence type="predicted"/>
<accession>A0A838CQ34</accession>
<evidence type="ECO:0000256" key="1">
    <source>
        <dbReference type="ARBA" id="ARBA00004236"/>
    </source>
</evidence>
<dbReference type="GO" id="GO:0016020">
    <property type="term" value="C:membrane"/>
    <property type="evidence" value="ECO:0007669"/>
    <property type="project" value="InterPro"/>
</dbReference>
<feature type="transmembrane region" description="Helical" evidence="7">
    <location>
        <begin position="69"/>
        <end position="91"/>
    </location>
</feature>
<dbReference type="RefSeq" id="WP_181471115.1">
    <property type="nucleotide sequence ID" value="NZ_JACEFG010000001.1"/>
</dbReference>
<keyword evidence="9" id="KW-0969">Cilium</keyword>
<feature type="region of interest" description="Disordered" evidence="6">
    <location>
        <begin position="193"/>
        <end position="217"/>
    </location>
</feature>
<evidence type="ECO:0000256" key="3">
    <source>
        <dbReference type="ARBA" id="ARBA00022692"/>
    </source>
</evidence>
<feature type="chain" id="PRO_5032665577" evidence="8">
    <location>
        <begin position="25"/>
        <end position="217"/>
    </location>
</feature>
<organism evidence="9 10">
    <name type="scientific">Halobacillus locisalis</name>
    <dbReference type="NCBI Taxonomy" id="220753"/>
    <lineage>
        <taxon>Bacteria</taxon>
        <taxon>Bacillati</taxon>
        <taxon>Bacillota</taxon>
        <taxon>Bacilli</taxon>
        <taxon>Bacillales</taxon>
        <taxon>Bacillaceae</taxon>
        <taxon>Halobacillus</taxon>
    </lineage>
</organism>
<feature type="signal peptide" evidence="8">
    <location>
        <begin position="1"/>
        <end position="24"/>
    </location>
</feature>
<keyword evidence="3 7" id="KW-0812">Transmembrane</keyword>
<sequence>MIHTTRMILVFMIMFSLFPFVTHASPTVFECTENPSMEGCTDNPAGDSTESESPAGEGTTDASDSEPSIAGTIVKLILVLLLVLGMIYGLLKFFNQKNKLFSRNRTMENLGGMNLAPNKSIQAVRVGEQVFILGVGDTVQMVTEVTDEKTKTSLVNREDNQQKPSMTPDWMSKLKRTKADTSQSSTIQFQQLFENQLNDMREKSKEARKKQEDRHHE</sequence>
<keyword evidence="2" id="KW-1003">Cell membrane</keyword>
<keyword evidence="4 7" id="KW-1133">Transmembrane helix</keyword>
<dbReference type="InterPro" id="IPR022781">
    <property type="entry name" value="Flagellar_biosynth_FliO"/>
</dbReference>
<evidence type="ECO:0000256" key="4">
    <source>
        <dbReference type="ARBA" id="ARBA00022989"/>
    </source>
</evidence>
<evidence type="ECO:0000256" key="8">
    <source>
        <dbReference type="SAM" id="SignalP"/>
    </source>
</evidence>
<dbReference type="Pfam" id="PF04347">
    <property type="entry name" value="FliO"/>
    <property type="match status" value="1"/>
</dbReference>
<keyword evidence="5 7" id="KW-0472">Membrane</keyword>
<comment type="caution">
    <text evidence="9">The sequence shown here is derived from an EMBL/GenBank/DDBJ whole genome shotgun (WGS) entry which is preliminary data.</text>
</comment>
<evidence type="ECO:0000256" key="5">
    <source>
        <dbReference type="ARBA" id="ARBA00023136"/>
    </source>
</evidence>